<evidence type="ECO:0000256" key="1">
    <source>
        <dbReference type="ARBA" id="ARBA00004141"/>
    </source>
</evidence>
<feature type="transmembrane region" description="Helical" evidence="7">
    <location>
        <begin position="201"/>
        <end position="218"/>
    </location>
</feature>
<dbReference type="EMBL" id="JACHWZ010000002">
    <property type="protein sequence ID" value="MBB3059907.1"/>
    <property type="molecule type" value="Genomic_DNA"/>
</dbReference>
<accession>A0A7W4Z7V2</accession>
<evidence type="ECO:0000256" key="2">
    <source>
        <dbReference type="ARBA" id="ARBA00006143"/>
    </source>
</evidence>
<evidence type="ECO:0000259" key="8">
    <source>
        <dbReference type="Pfam" id="PF02683"/>
    </source>
</evidence>
<feature type="transmembrane region" description="Helical" evidence="7">
    <location>
        <begin position="6"/>
        <end position="33"/>
    </location>
</feature>
<keyword evidence="6 7" id="KW-0472">Membrane</keyword>
<gene>
    <name evidence="9" type="ORF">FHS09_000715</name>
</gene>
<dbReference type="RefSeq" id="WP_183456713.1">
    <property type="nucleotide sequence ID" value="NZ_JACHWZ010000002.1"/>
</dbReference>
<evidence type="ECO:0000256" key="3">
    <source>
        <dbReference type="ARBA" id="ARBA00022692"/>
    </source>
</evidence>
<feature type="transmembrane region" description="Helical" evidence="7">
    <location>
        <begin position="156"/>
        <end position="180"/>
    </location>
</feature>
<evidence type="ECO:0000313" key="9">
    <source>
        <dbReference type="EMBL" id="MBB3059907.1"/>
    </source>
</evidence>
<organism evidence="9 10">
    <name type="scientific">Microbulbifer rhizosphaerae</name>
    <dbReference type="NCBI Taxonomy" id="1562603"/>
    <lineage>
        <taxon>Bacteria</taxon>
        <taxon>Pseudomonadati</taxon>
        <taxon>Pseudomonadota</taxon>
        <taxon>Gammaproteobacteria</taxon>
        <taxon>Cellvibrionales</taxon>
        <taxon>Microbulbiferaceae</taxon>
        <taxon>Microbulbifer</taxon>
    </lineage>
</organism>
<feature type="domain" description="Cytochrome C biogenesis protein transmembrane" evidence="8">
    <location>
        <begin position="7"/>
        <end position="214"/>
    </location>
</feature>
<name>A0A7W4Z7V2_9GAMM</name>
<evidence type="ECO:0000256" key="4">
    <source>
        <dbReference type="ARBA" id="ARBA00022748"/>
    </source>
</evidence>
<keyword evidence="4" id="KW-0201">Cytochrome c-type biogenesis</keyword>
<dbReference type="AlphaFoldDB" id="A0A7W4Z7V2"/>
<keyword evidence="5 7" id="KW-1133">Transmembrane helix</keyword>
<feature type="transmembrane region" description="Helical" evidence="7">
    <location>
        <begin position="45"/>
        <end position="67"/>
    </location>
</feature>
<evidence type="ECO:0000256" key="6">
    <source>
        <dbReference type="ARBA" id="ARBA00023136"/>
    </source>
</evidence>
<protein>
    <submittedName>
        <fullName evidence="9">Cytochrome c biogenesis protein CcdA</fullName>
    </submittedName>
</protein>
<dbReference type="Pfam" id="PF02683">
    <property type="entry name" value="DsbD_TM"/>
    <property type="match status" value="1"/>
</dbReference>
<dbReference type="InterPro" id="IPR003834">
    <property type="entry name" value="Cyt_c_assmbl_TM_dom"/>
</dbReference>
<dbReference type="GO" id="GO:0017004">
    <property type="term" value="P:cytochrome complex assembly"/>
    <property type="evidence" value="ECO:0007669"/>
    <property type="project" value="UniProtKB-KW"/>
</dbReference>
<sequence length="237" mass="23677">MALELAAVPLAFVAGVVGILSPCVWPLVPVIMTSAASGGRAGPPFLALGLACAFALAGTVLTLALINLGLDPVAFRTVAAVLLILVALMLLVPRFGSWASAQLSRLTSRFDSGGSAIGSGAAGQFAVGALLGLVWLPCVGPTLGAAIALASLGQQMAMAFAVMFTFGIGTAAALLAAAYLSARLLGRWRGGIVAGANRGKQLLGGLLLVLGVMVLSGADKLLEAFALGVLPDWAISL</sequence>
<dbReference type="PANTHER" id="PTHR31272:SF9">
    <property type="entry name" value="BLL1027 PROTEIN"/>
    <property type="match status" value="1"/>
</dbReference>
<comment type="caution">
    <text evidence="9">The sequence shown here is derived from an EMBL/GenBank/DDBJ whole genome shotgun (WGS) entry which is preliminary data.</text>
</comment>
<evidence type="ECO:0000256" key="7">
    <source>
        <dbReference type="SAM" id="Phobius"/>
    </source>
</evidence>
<keyword evidence="3 7" id="KW-0812">Transmembrane</keyword>
<dbReference type="PANTHER" id="PTHR31272">
    <property type="entry name" value="CYTOCHROME C-TYPE BIOGENESIS PROTEIN HI_1454-RELATED"/>
    <property type="match status" value="1"/>
</dbReference>
<evidence type="ECO:0000313" key="10">
    <source>
        <dbReference type="Proteomes" id="UP000535937"/>
    </source>
</evidence>
<comment type="similarity">
    <text evidence="2">Belongs to the DsbD family.</text>
</comment>
<evidence type="ECO:0000256" key="5">
    <source>
        <dbReference type="ARBA" id="ARBA00022989"/>
    </source>
</evidence>
<dbReference type="GO" id="GO:0016020">
    <property type="term" value="C:membrane"/>
    <property type="evidence" value="ECO:0007669"/>
    <property type="project" value="UniProtKB-SubCell"/>
</dbReference>
<feature type="transmembrane region" description="Helical" evidence="7">
    <location>
        <begin position="73"/>
        <end position="92"/>
    </location>
</feature>
<dbReference type="Proteomes" id="UP000535937">
    <property type="component" value="Unassembled WGS sequence"/>
</dbReference>
<keyword evidence="10" id="KW-1185">Reference proteome</keyword>
<dbReference type="InterPro" id="IPR051790">
    <property type="entry name" value="Cytochrome_c-biogenesis_DsbD"/>
</dbReference>
<comment type="subcellular location">
    <subcellularLocation>
        <location evidence="1">Membrane</location>
        <topology evidence="1">Multi-pass membrane protein</topology>
    </subcellularLocation>
</comment>
<reference evidence="9 10" key="1">
    <citation type="submission" date="2020-08" db="EMBL/GenBank/DDBJ databases">
        <title>Genomic Encyclopedia of Type Strains, Phase III (KMG-III): the genomes of soil and plant-associated and newly described type strains.</title>
        <authorList>
            <person name="Whitman W."/>
        </authorList>
    </citation>
    <scope>NUCLEOTIDE SEQUENCE [LARGE SCALE GENOMIC DNA]</scope>
    <source>
        <strain evidence="9 10">CECT 8799</strain>
    </source>
</reference>
<proteinExistence type="inferred from homology"/>